<keyword evidence="5 6" id="KW-0472">Membrane</keyword>
<comment type="caution">
    <text evidence="7">The sequence shown here is derived from an EMBL/GenBank/DDBJ whole genome shotgun (WGS) entry which is preliminary data.</text>
</comment>
<dbReference type="InterPro" id="IPR050833">
    <property type="entry name" value="Poly_Biosynth_Transport"/>
</dbReference>
<name>A0A5J5FVH3_9BACL</name>
<evidence type="ECO:0000256" key="1">
    <source>
        <dbReference type="ARBA" id="ARBA00004651"/>
    </source>
</evidence>
<evidence type="ECO:0008006" key="9">
    <source>
        <dbReference type="Google" id="ProtNLM"/>
    </source>
</evidence>
<dbReference type="RefSeq" id="WP_150459550.1">
    <property type="nucleotide sequence ID" value="NZ_VYKK01000029.1"/>
</dbReference>
<evidence type="ECO:0000256" key="2">
    <source>
        <dbReference type="ARBA" id="ARBA00022475"/>
    </source>
</evidence>
<comment type="subcellular location">
    <subcellularLocation>
        <location evidence="1">Cell membrane</location>
        <topology evidence="1">Multi-pass membrane protein</topology>
    </subcellularLocation>
</comment>
<keyword evidence="2" id="KW-1003">Cell membrane</keyword>
<dbReference type="EMBL" id="VYKK01000029">
    <property type="protein sequence ID" value="KAA8997551.1"/>
    <property type="molecule type" value="Genomic_DNA"/>
</dbReference>
<feature type="transmembrane region" description="Helical" evidence="6">
    <location>
        <begin position="397"/>
        <end position="420"/>
    </location>
</feature>
<dbReference type="GO" id="GO:0005886">
    <property type="term" value="C:plasma membrane"/>
    <property type="evidence" value="ECO:0007669"/>
    <property type="project" value="UniProtKB-SubCell"/>
</dbReference>
<dbReference type="Proteomes" id="UP000367750">
    <property type="component" value="Unassembled WGS sequence"/>
</dbReference>
<keyword evidence="4 6" id="KW-1133">Transmembrane helix</keyword>
<gene>
    <name evidence="7" type="ORF">F4V43_17470</name>
</gene>
<dbReference type="AlphaFoldDB" id="A0A5J5FVH3"/>
<dbReference type="PANTHER" id="PTHR30250">
    <property type="entry name" value="PST FAMILY PREDICTED COLANIC ACID TRANSPORTER"/>
    <property type="match status" value="1"/>
</dbReference>
<dbReference type="OrthoDB" id="8609648at2"/>
<keyword evidence="3 6" id="KW-0812">Transmembrane</keyword>
<dbReference type="PANTHER" id="PTHR30250:SF26">
    <property type="entry name" value="PSMA PROTEIN"/>
    <property type="match status" value="1"/>
</dbReference>
<sequence>MRVRNSMINIITGIGNQLVITLLSFISRTVFINSLGIEYLGVNGLFTNILTMLTLSEAGIGASIMYSLYKPVADNDRDKIKRLMRLYRNAYMVIALVVTLLGLSILPFLGTIVKDSGVEHLHAIYLIFLLNTVAPYFFSYKNAYLSVNQKNYIVTAAFSVNSILSTGLKIGILYFTSNYILFLIVDSFMTIVTSAVLNRIANRKYPYLKEKADGPLDPETKGGIIRNVKAIILQNIGGFLVLETESIIISTFVSIAAVGLYSNYKMLIDIARTLINQVFQNLYHSVGNLVSSESREKVYRIYRVMWMVNFWLYSLLSIVLFVVVGPFISAWIGDRYLLPTYVLGLLLLLFMERGMRNSVSTVKTTAGIFHEDRFVPLGQAAVGLTISIVLVQRIGIAGVFTGSLIGALAMPFWTTPYLVYTRVFHLPVIRYFRSYLAYLGIGGAALAAAWFGTQWLPVGGFAGVALKGALSFVMVNLIYGLCFCKTEEFAYLVQIARGMWNRIGGRWRPLPNREA</sequence>
<evidence type="ECO:0000256" key="5">
    <source>
        <dbReference type="ARBA" id="ARBA00023136"/>
    </source>
</evidence>
<evidence type="ECO:0000256" key="3">
    <source>
        <dbReference type="ARBA" id="ARBA00022692"/>
    </source>
</evidence>
<feature type="transmembrane region" description="Helical" evidence="6">
    <location>
        <begin position="432"/>
        <end position="452"/>
    </location>
</feature>
<feature type="transmembrane region" description="Helical" evidence="6">
    <location>
        <begin position="90"/>
        <end position="110"/>
    </location>
</feature>
<organism evidence="7 8">
    <name type="scientific">Paenibacillus spiritus</name>
    <dbReference type="NCBI Taxonomy" id="2496557"/>
    <lineage>
        <taxon>Bacteria</taxon>
        <taxon>Bacillati</taxon>
        <taxon>Bacillota</taxon>
        <taxon>Bacilli</taxon>
        <taxon>Bacillales</taxon>
        <taxon>Paenibacillaceae</taxon>
        <taxon>Paenibacillus</taxon>
    </lineage>
</organism>
<feature type="transmembrane region" description="Helical" evidence="6">
    <location>
        <begin position="458"/>
        <end position="479"/>
    </location>
</feature>
<evidence type="ECO:0000256" key="4">
    <source>
        <dbReference type="ARBA" id="ARBA00022989"/>
    </source>
</evidence>
<feature type="transmembrane region" description="Helical" evidence="6">
    <location>
        <begin position="7"/>
        <end position="26"/>
    </location>
</feature>
<feature type="transmembrane region" description="Helical" evidence="6">
    <location>
        <begin position="122"/>
        <end position="140"/>
    </location>
</feature>
<feature type="transmembrane region" description="Helical" evidence="6">
    <location>
        <begin position="180"/>
        <end position="201"/>
    </location>
</feature>
<keyword evidence="8" id="KW-1185">Reference proteome</keyword>
<feature type="transmembrane region" description="Helical" evidence="6">
    <location>
        <begin position="336"/>
        <end position="353"/>
    </location>
</feature>
<protein>
    <recommendedName>
        <fullName evidence="9">Oligosaccharide flippase family protein</fullName>
    </recommendedName>
</protein>
<evidence type="ECO:0000313" key="8">
    <source>
        <dbReference type="Proteomes" id="UP000367750"/>
    </source>
</evidence>
<proteinExistence type="predicted"/>
<evidence type="ECO:0000256" key="6">
    <source>
        <dbReference type="SAM" id="Phobius"/>
    </source>
</evidence>
<feature type="transmembrane region" description="Helical" evidence="6">
    <location>
        <begin position="310"/>
        <end position="330"/>
    </location>
</feature>
<feature type="transmembrane region" description="Helical" evidence="6">
    <location>
        <begin position="152"/>
        <end position="174"/>
    </location>
</feature>
<evidence type="ECO:0000313" key="7">
    <source>
        <dbReference type="EMBL" id="KAA8997551.1"/>
    </source>
</evidence>
<accession>A0A5J5FVH3</accession>
<feature type="transmembrane region" description="Helical" evidence="6">
    <location>
        <begin position="46"/>
        <end position="69"/>
    </location>
</feature>
<feature type="transmembrane region" description="Helical" evidence="6">
    <location>
        <begin position="374"/>
        <end position="391"/>
    </location>
</feature>
<reference evidence="7 8" key="1">
    <citation type="submission" date="2019-09" db="EMBL/GenBank/DDBJ databases">
        <title>Bacillus ochoae sp. nov., Paenibacillus whitsoniae sp. nov., Paenibacillus spiritus sp. nov. Isolated from the Mars Exploration Rover during spacecraft assembly.</title>
        <authorList>
            <person name="Seuylemezian A."/>
            <person name="Vaishampayan P."/>
        </authorList>
    </citation>
    <scope>NUCLEOTIDE SEQUENCE [LARGE SCALE GENOMIC DNA]</scope>
    <source>
        <strain evidence="7 8">MER_111</strain>
    </source>
</reference>